<dbReference type="OrthoDB" id="9796121at2"/>
<dbReference type="KEGG" id="dgg:DGI_3474"/>
<comment type="subunit">
    <text evidence="1">Binds to the N-terminal domain of the chaperone ClpA.</text>
</comment>
<sequence length="104" mass="11920">MTEPYHQPGASPDVHLEDNIQEPRRYKVLLLNDDYTTMEFVVRILREVFKKSEAEATRIMRMVHELGKGVCGVYPAEIAETKVSVVHARARSEGFPLRCTMEEA</sequence>
<dbReference type="NCBIfam" id="NF000672">
    <property type="entry name" value="PRK00033.1-5"/>
    <property type="match status" value="1"/>
</dbReference>
<comment type="similarity">
    <text evidence="1">Belongs to the ClpS family.</text>
</comment>
<dbReference type="FunFam" id="3.30.1390.10:FF:000002">
    <property type="entry name" value="ATP-dependent Clp protease adapter protein ClpS"/>
    <property type="match status" value="1"/>
</dbReference>
<dbReference type="SUPFAM" id="SSF54736">
    <property type="entry name" value="ClpS-like"/>
    <property type="match status" value="1"/>
</dbReference>
<gene>
    <name evidence="1" type="primary">clpS</name>
    <name evidence="3" type="ORF">DGI_3474</name>
</gene>
<keyword evidence="3" id="KW-0645">Protease</keyword>
<evidence type="ECO:0000313" key="4">
    <source>
        <dbReference type="Proteomes" id="UP000016587"/>
    </source>
</evidence>
<dbReference type="EMBL" id="CP006585">
    <property type="protein sequence ID" value="AGW15153.1"/>
    <property type="molecule type" value="Genomic_DNA"/>
</dbReference>
<dbReference type="GO" id="GO:0006508">
    <property type="term" value="P:proteolysis"/>
    <property type="evidence" value="ECO:0007669"/>
    <property type="project" value="UniProtKB-UniRule"/>
</dbReference>
<keyword evidence="3" id="KW-0378">Hydrolase</keyword>
<comment type="function">
    <text evidence="1">Involved in the modulation of the specificity of the ClpAP-mediated ATP-dependent protein degradation.</text>
</comment>
<dbReference type="GO" id="GO:0008233">
    <property type="term" value="F:peptidase activity"/>
    <property type="evidence" value="ECO:0007669"/>
    <property type="project" value="UniProtKB-KW"/>
</dbReference>
<dbReference type="STRING" id="1121448.DGI_3474"/>
<dbReference type="InterPro" id="IPR014719">
    <property type="entry name" value="Ribosomal_bL12_C/ClpS-like"/>
</dbReference>
<dbReference type="HAMAP" id="MF_00302">
    <property type="entry name" value="ClpS"/>
    <property type="match status" value="1"/>
</dbReference>
<dbReference type="Proteomes" id="UP000016587">
    <property type="component" value="Chromosome"/>
</dbReference>
<dbReference type="RefSeq" id="WP_021762276.1">
    <property type="nucleotide sequence ID" value="NC_022444.1"/>
</dbReference>
<evidence type="ECO:0000256" key="1">
    <source>
        <dbReference type="HAMAP-Rule" id="MF_00302"/>
    </source>
</evidence>
<dbReference type="Pfam" id="PF02617">
    <property type="entry name" value="ClpS"/>
    <property type="match status" value="1"/>
</dbReference>
<dbReference type="GO" id="GO:0030163">
    <property type="term" value="P:protein catabolic process"/>
    <property type="evidence" value="ECO:0007669"/>
    <property type="project" value="InterPro"/>
</dbReference>
<evidence type="ECO:0000259" key="2">
    <source>
        <dbReference type="Pfam" id="PF02617"/>
    </source>
</evidence>
<keyword evidence="4" id="KW-1185">Reference proteome</keyword>
<dbReference type="PATRIC" id="fig|1121448.10.peg.3425"/>
<accession>T2GFS9</accession>
<protein>
    <recommendedName>
        <fullName evidence="1">ATP-dependent Clp protease adapter protein ClpS</fullName>
    </recommendedName>
</protein>
<dbReference type="AlphaFoldDB" id="T2GFS9"/>
<dbReference type="InterPro" id="IPR022935">
    <property type="entry name" value="ClpS"/>
</dbReference>
<proteinExistence type="inferred from homology"/>
<dbReference type="eggNOG" id="COG2127">
    <property type="taxonomic scope" value="Bacteria"/>
</dbReference>
<reference evidence="3 4" key="1">
    <citation type="journal article" date="2013" name="J. Bacteriol.">
        <title>Roles of HynAB and Ech, the only two hydrogenases found in the model sulfate reducer Desulfovibrio gigas.</title>
        <authorList>
            <person name="Morais-Silva F.O."/>
            <person name="Santos C.I."/>
            <person name="Rodrigues R."/>
            <person name="Pereira I.A."/>
            <person name="Rodrigues-Pousada C."/>
        </authorList>
    </citation>
    <scope>NUCLEOTIDE SEQUENCE [LARGE SCALE GENOMIC DNA]</scope>
    <source>
        <strain evidence="4">ATCC 19364 / DSM 1382 / NCIMB 9332 / VKM B-1759</strain>
    </source>
</reference>
<name>T2GFS9_MEGG1</name>
<dbReference type="InterPro" id="IPR003769">
    <property type="entry name" value="ClpS_core"/>
</dbReference>
<reference evidence="4" key="2">
    <citation type="submission" date="2013-07" db="EMBL/GenBank/DDBJ databases">
        <authorList>
            <person name="Morais-Silva F.O."/>
            <person name="Rezende A.M."/>
            <person name="Pimentel C."/>
            <person name="Resende D.M."/>
            <person name="Santos C.I."/>
            <person name="Clemente C."/>
            <person name="de Oliveira L.M."/>
            <person name="da Silva S.M."/>
            <person name="Costa D.A."/>
            <person name="Varela-Raposo A."/>
            <person name="Horacio E.C.A."/>
            <person name="Matos M."/>
            <person name="Flores O."/>
            <person name="Ruiz J.C."/>
            <person name="Rodrigues-Pousada C."/>
        </authorList>
    </citation>
    <scope>NUCLEOTIDE SEQUENCE [LARGE SCALE GENOMIC DNA]</scope>
    <source>
        <strain evidence="4">ATCC 19364 / DSM 1382 / NCIMB 9332 / VKM B-1759</strain>
    </source>
</reference>
<evidence type="ECO:0000313" key="3">
    <source>
        <dbReference type="EMBL" id="AGW15153.1"/>
    </source>
</evidence>
<dbReference type="PANTHER" id="PTHR33473:SF19">
    <property type="entry name" value="ATP-DEPENDENT CLP PROTEASE ADAPTER PROTEIN CLPS"/>
    <property type="match status" value="1"/>
</dbReference>
<dbReference type="PANTHER" id="PTHR33473">
    <property type="entry name" value="ATP-DEPENDENT CLP PROTEASE ADAPTER PROTEIN CLPS1, CHLOROPLASTIC"/>
    <property type="match status" value="1"/>
</dbReference>
<feature type="domain" description="Adaptor protein ClpS core" evidence="2">
    <location>
        <begin position="21"/>
        <end position="100"/>
    </location>
</feature>
<organism evidence="3 4">
    <name type="scientific">Megalodesulfovibrio gigas (strain ATCC 19364 / DSM 1382 / NCIMB 9332 / VKM B-1759)</name>
    <name type="common">Desulfovibrio gigas</name>
    <dbReference type="NCBI Taxonomy" id="1121448"/>
    <lineage>
        <taxon>Bacteria</taxon>
        <taxon>Pseudomonadati</taxon>
        <taxon>Thermodesulfobacteriota</taxon>
        <taxon>Desulfovibrionia</taxon>
        <taxon>Desulfovibrionales</taxon>
        <taxon>Desulfovibrionaceae</taxon>
        <taxon>Megalodesulfovibrio</taxon>
    </lineage>
</organism>
<dbReference type="HOGENOM" id="CLU_134358_1_0_7"/>
<dbReference type="Gene3D" id="3.30.1390.10">
    <property type="match status" value="1"/>
</dbReference>